<accession>A0ACC0UQF0</accession>
<evidence type="ECO:0000313" key="1">
    <source>
        <dbReference type="EMBL" id="KAI9896338.1"/>
    </source>
</evidence>
<reference evidence="1" key="1">
    <citation type="submission" date="2022-10" db="EMBL/GenBank/DDBJ databases">
        <title>Complete Genome of Trichothecium roseum strain YXFP-22015, a Plant Pathogen Isolated from Citrus.</title>
        <authorList>
            <person name="Wang Y."/>
            <person name="Zhu L."/>
        </authorList>
    </citation>
    <scope>NUCLEOTIDE SEQUENCE</scope>
    <source>
        <strain evidence="1">YXFP-22015</strain>
    </source>
</reference>
<sequence length="182" mass="19498">MFFSKTAIISALVACVAAQDRGQYEVAGLGARKQAVLAAGGSTLDLAIAMLETENMGTDYAYGDNKVGDAANFGIFKQNWSMLRVCASRAGFVGQSADDWNNGASLNSDLNADVSARLDCQDHYGLDIWFAGHRNGASGIANPNTPDIAAYRSGVEWIKQQVDSDPAHQSDDTRFWVDVTPI</sequence>
<organism evidence="1 2">
    <name type="scientific">Trichothecium roseum</name>
    <dbReference type="NCBI Taxonomy" id="47278"/>
    <lineage>
        <taxon>Eukaryota</taxon>
        <taxon>Fungi</taxon>
        <taxon>Dikarya</taxon>
        <taxon>Ascomycota</taxon>
        <taxon>Pezizomycotina</taxon>
        <taxon>Sordariomycetes</taxon>
        <taxon>Hypocreomycetidae</taxon>
        <taxon>Hypocreales</taxon>
        <taxon>Hypocreales incertae sedis</taxon>
        <taxon>Trichothecium</taxon>
    </lineage>
</organism>
<comment type="caution">
    <text evidence="1">The sequence shown here is derived from an EMBL/GenBank/DDBJ whole genome shotgun (WGS) entry which is preliminary data.</text>
</comment>
<evidence type="ECO:0000313" key="2">
    <source>
        <dbReference type="Proteomes" id="UP001163324"/>
    </source>
</evidence>
<dbReference type="Proteomes" id="UP001163324">
    <property type="component" value="Chromosome 9"/>
</dbReference>
<name>A0ACC0UQF0_9HYPO</name>
<keyword evidence="2" id="KW-1185">Reference proteome</keyword>
<proteinExistence type="predicted"/>
<dbReference type="EMBL" id="CM047948">
    <property type="protein sequence ID" value="KAI9896338.1"/>
    <property type="molecule type" value="Genomic_DNA"/>
</dbReference>
<protein>
    <submittedName>
        <fullName evidence="1">Uncharacterized protein</fullName>
    </submittedName>
</protein>
<gene>
    <name evidence="1" type="ORF">N3K66_008510</name>
</gene>